<dbReference type="SUPFAM" id="SSF51735">
    <property type="entry name" value="NAD(P)-binding Rossmann-fold domains"/>
    <property type="match status" value="1"/>
</dbReference>
<dbReference type="AlphaFoldDB" id="A0A7K3M0Q5"/>
<dbReference type="PANTHER" id="PTHR43245">
    <property type="entry name" value="BIFUNCTIONAL POLYMYXIN RESISTANCE PROTEIN ARNA"/>
    <property type="match status" value="1"/>
</dbReference>
<dbReference type="EMBL" id="WLZY01000002">
    <property type="protein sequence ID" value="NDL56885.1"/>
    <property type="molecule type" value="Genomic_DNA"/>
</dbReference>
<dbReference type="InterPro" id="IPR001509">
    <property type="entry name" value="Epimerase_deHydtase"/>
</dbReference>
<dbReference type="InterPro" id="IPR036291">
    <property type="entry name" value="NAD(P)-bd_dom_sf"/>
</dbReference>
<dbReference type="RefSeq" id="WP_162449584.1">
    <property type="nucleotide sequence ID" value="NZ_WLZY01000002.1"/>
</dbReference>
<dbReference type="CDD" id="cd08946">
    <property type="entry name" value="SDR_e"/>
    <property type="match status" value="1"/>
</dbReference>
<evidence type="ECO:0000313" key="4">
    <source>
        <dbReference type="Proteomes" id="UP000460435"/>
    </source>
</evidence>
<sequence>MTTSIPHPGDATRPLVTVLGATGFVGSAVMARLSRRDFRLRAVARRPLEPPIAGSAELETISVDITEAGALASAVEGSDVIVHLLLCEGGWRAAGEPGGERVNVGVMRELVDICRSSQGPAPVVVYAGAASQVGVPPREPLDGTEADRPATVYDQQKVVAERLLLDATEAGWMRGVSLRLPTIFGASPGAADRGVVAAMVRRAHAGEALTMWHDGSVRRDLVDVSDIAVAFEAAVDHADRLAGASWLVGAGDGVPLGEVFGMIARAVSERTGSPPVPVVSVEPPEHAPETDFRSVTIDATAFRAVTGWQPRMALRDGIDRLAADEVRHACRGYHAKRGAA</sequence>
<reference evidence="3 4" key="1">
    <citation type="submission" date="2019-11" db="EMBL/GenBank/DDBJ databases">
        <authorList>
            <person name="Li X.-J."/>
            <person name="Feng X.-M."/>
        </authorList>
    </citation>
    <scope>NUCLEOTIDE SEQUENCE [LARGE SCALE GENOMIC DNA]</scope>
    <source>
        <strain evidence="3 4">XMNu-373</strain>
    </source>
</reference>
<accession>A0A7K3M0Q5</accession>
<proteinExistence type="predicted"/>
<comment type="caution">
    <text evidence="3">The sequence shown here is derived from an EMBL/GenBank/DDBJ whole genome shotgun (WGS) entry which is preliminary data.</text>
</comment>
<evidence type="ECO:0000313" key="3">
    <source>
        <dbReference type="EMBL" id="NDL56885.1"/>
    </source>
</evidence>
<dbReference type="Pfam" id="PF01370">
    <property type="entry name" value="Epimerase"/>
    <property type="match status" value="1"/>
</dbReference>
<gene>
    <name evidence="3" type="ORF">F7O44_07350</name>
</gene>
<evidence type="ECO:0000256" key="1">
    <source>
        <dbReference type="SAM" id="Phobius"/>
    </source>
</evidence>
<feature type="domain" description="NAD-dependent epimerase/dehydratase" evidence="2">
    <location>
        <begin position="16"/>
        <end position="248"/>
    </location>
</feature>
<name>A0A7K3M0Q5_9ACTN</name>
<dbReference type="Gene3D" id="3.40.50.720">
    <property type="entry name" value="NAD(P)-binding Rossmann-like Domain"/>
    <property type="match status" value="1"/>
</dbReference>
<evidence type="ECO:0000259" key="2">
    <source>
        <dbReference type="Pfam" id="PF01370"/>
    </source>
</evidence>
<keyword evidence="1" id="KW-0472">Membrane</keyword>
<dbReference type="InterPro" id="IPR050177">
    <property type="entry name" value="Lipid_A_modif_metabolic_enz"/>
</dbReference>
<keyword evidence="1" id="KW-1133">Transmembrane helix</keyword>
<keyword evidence="1" id="KW-0812">Transmembrane</keyword>
<organism evidence="3 4">
    <name type="scientific">Phytoactinopolyspora mesophila</name>
    <dbReference type="NCBI Taxonomy" id="2650750"/>
    <lineage>
        <taxon>Bacteria</taxon>
        <taxon>Bacillati</taxon>
        <taxon>Actinomycetota</taxon>
        <taxon>Actinomycetes</taxon>
        <taxon>Jiangellales</taxon>
        <taxon>Jiangellaceae</taxon>
        <taxon>Phytoactinopolyspora</taxon>
    </lineage>
</organism>
<protein>
    <submittedName>
        <fullName evidence="3">NAD-dependent epimerase/dehydratase family protein</fullName>
    </submittedName>
</protein>
<dbReference type="Proteomes" id="UP000460435">
    <property type="component" value="Unassembled WGS sequence"/>
</dbReference>
<feature type="transmembrane region" description="Helical" evidence="1">
    <location>
        <begin position="12"/>
        <end position="31"/>
    </location>
</feature>
<keyword evidence="4" id="KW-1185">Reference proteome</keyword>